<name>A0A7Y0EP58_9BIFI</name>
<accession>A0A7Y0EP58</accession>
<reference evidence="1 2" key="1">
    <citation type="submission" date="2020-02" db="EMBL/GenBank/DDBJ databases">
        <title>Characterization of phylogenetic diversity of novel bifidobacterial species isolated in Czech ZOOs.</title>
        <authorList>
            <person name="Lugli G.A."/>
            <person name="Vera N.B."/>
            <person name="Ventura M."/>
        </authorList>
    </citation>
    <scope>NUCLEOTIDE SEQUENCE [LARGE SCALE GENOMIC DNA]</scope>
    <source>
        <strain evidence="1 2">DSM 109957</strain>
    </source>
</reference>
<dbReference type="Proteomes" id="UP000532194">
    <property type="component" value="Unassembled WGS sequence"/>
</dbReference>
<gene>
    <name evidence="1" type="ORF">G1C95_1039</name>
</gene>
<evidence type="ECO:0000313" key="1">
    <source>
        <dbReference type="EMBL" id="NMM93852.1"/>
    </source>
</evidence>
<proteinExistence type="predicted"/>
<keyword evidence="2" id="KW-1185">Reference proteome</keyword>
<evidence type="ECO:0000313" key="2">
    <source>
        <dbReference type="Proteomes" id="UP000532194"/>
    </source>
</evidence>
<dbReference type="AlphaFoldDB" id="A0A7Y0EP58"/>
<protein>
    <submittedName>
        <fullName evidence="1">Uncharacterized protein</fullName>
    </submittedName>
</protein>
<sequence length="161" mass="18285">MEPMGFNNDDRVWGLVAQGRLTKPRGNNPLTDSFSLSVLLYMAHNTYDWPPDGKLKRLRVPCRLYTRGWRSISEAMALTAIDADKLANATEEEAEAMMETRENNAKGRISKAWAFLREQGLIKKIDPQRPGMNAAFLLLLGDDEENRACEAWARECLQGKR</sequence>
<dbReference type="EMBL" id="JAAIII010000003">
    <property type="protein sequence ID" value="NMM93852.1"/>
    <property type="molecule type" value="Genomic_DNA"/>
</dbReference>
<organism evidence="1 2">
    <name type="scientific">Bifidobacterium oedipodis</name>
    <dbReference type="NCBI Taxonomy" id="2675322"/>
    <lineage>
        <taxon>Bacteria</taxon>
        <taxon>Bacillati</taxon>
        <taxon>Actinomycetota</taxon>
        <taxon>Actinomycetes</taxon>
        <taxon>Bifidobacteriales</taxon>
        <taxon>Bifidobacteriaceae</taxon>
        <taxon>Bifidobacterium</taxon>
    </lineage>
</organism>
<comment type="caution">
    <text evidence="1">The sequence shown here is derived from an EMBL/GenBank/DDBJ whole genome shotgun (WGS) entry which is preliminary data.</text>
</comment>